<dbReference type="EMBL" id="REGN01005708">
    <property type="protein sequence ID" value="RNA12351.1"/>
    <property type="molecule type" value="Genomic_DNA"/>
</dbReference>
<reference evidence="2 3" key="1">
    <citation type="journal article" date="2018" name="Sci. Rep.">
        <title>Genomic signatures of local adaptation to the degree of environmental predictability in rotifers.</title>
        <authorList>
            <person name="Franch-Gras L."/>
            <person name="Hahn C."/>
            <person name="Garcia-Roger E.M."/>
            <person name="Carmona M.J."/>
            <person name="Serra M."/>
            <person name="Gomez A."/>
        </authorList>
    </citation>
    <scope>NUCLEOTIDE SEQUENCE [LARGE SCALE GENOMIC DNA]</scope>
    <source>
        <strain evidence="2">HYR1</strain>
    </source>
</reference>
<sequence length="61" mass="7326">MITKCKGLNSLILNQNNKFDEILIKFYFNNYLNFISLISFVSRIFKSEKKLTSNKNNTFYY</sequence>
<gene>
    <name evidence="2" type="ORF">BpHYR1_023038</name>
</gene>
<dbReference type="Proteomes" id="UP000276133">
    <property type="component" value="Unassembled WGS sequence"/>
</dbReference>
<proteinExistence type="predicted"/>
<organism evidence="2 3">
    <name type="scientific">Brachionus plicatilis</name>
    <name type="common">Marine rotifer</name>
    <name type="synonym">Brachionus muelleri</name>
    <dbReference type="NCBI Taxonomy" id="10195"/>
    <lineage>
        <taxon>Eukaryota</taxon>
        <taxon>Metazoa</taxon>
        <taxon>Spiralia</taxon>
        <taxon>Gnathifera</taxon>
        <taxon>Rotifera</taxon>
        <taxon>Eurotatoria</taxon>
        <taxon>Monogononta</taxon>
        <taxon>Pseudotrocha</taxon>
        <taxon>Ploima</taxon>
        <taxon>Brachionidae</taxon>
        <taxon>Brachionus</taxon>
    </lineage>
</organism>
<name>A0A3M7QMQ9_BRAPC</name>
<feature type="transmembrane region" description="Helical" evidence="1">
    <location>
        <begin position="26"/>
        <end position="45"/>
    </location>
</feature>
<evidence type="ECO:0000256" key="1">
    <source>
        <dbReference type="SAM" id="Phobius"/>
    </source>
</evidence>
<accession>A0A3M7QMQ9</accession>
<keyword evidence="1" id="KW-0472">Membrane</keyword>
<evidence type="ECO:0000313" key="3">
    <source>
        <dbReference type="Proteomes" id="UP000276133"/>
    </source>
</evidence>
<dbReference type="AlphaFoldDB" id="A0A3M7QMQ9"/>
<keyword evidence="1" id="KW-0812">Transmembrane</keyword>
<comment type="caution">
    <text evidence="2">The sequence shown here is derived from an EMBL/GenBank/DDBJ whole genome shotgun (WGS) entry which is preliminary data.</text>
</comment>
<evidence type="ECO:0000313" key="2">
    <source>
        <dbReference type="EMBL" id="RNA12351.1"/>
    </source>
</evidence>
<protein>
    <submittedName>
        <fullName evidence="2">Uncharacterized protein</fullName>
    </submittedName>
</protein>
<keyword evidence="1" id="KW-1133">Transmembrane helix</keyword>
<keyword evidence="3" id="KW-1185">Reference proteome</keyword>